<dbReference type="InterPro" id="IPR008979">
    <property type="entry name" value="Galactose-bd-like_sf"/>
</dbReference>
<dbReference type="OrthoDB" id="9815108at2"/>
<reference evidence="6 8" key="2">
    <citation type="submission" date="2023-11" db="EMBL/GenBank/DDBJ databases">
        <title>MicrobeMod: A computational toolkit for identifying prokaryotic methylation and restriction-modification with nanopore sequencing.</title>
        <authorList>
            <person name="Crits-Christoph A."/>
            <person name="Kang S.C."/>
            <person name="Lee H."/>
            <person name="Ostrov N."/>
        </authorList>
    </citation>
    <scope>NUCLEOTIDE SEQUENCE [LARGE SCALE GENOMIC DNA]</scope>
    <source>
        <strain evidence="6 8">ATCC 23090</strain>
    </source>
</reference>
<reference evidence="5 7" key="1">
    <citation type="submission" date="2016-11" db="EMBL/GenBank/DDBJ databases">
        <authorList>
            <person name="Jaros S."/>
            <person name="Januszkiewicz K."/>
            <person name="Wedrychowicz H."/>
        </authorList>
    </citation>
    <scope>NUCLEOTIDE SEQUENCE [LARGE SCALE GENOMIC DNA]</scope>
    <source>
        <strain evidence="5 7">DSM 784</strain>
    </source>
</reference>
<evidence type="ECO:0000313" key="7">
    <source>
        <dbReference type="Proteomes" id="UP000183788"/>
    </source>
</evidence>
<feature type="domain" description="Alpha-L-rhamnosidase six-hairpin glycosidase" evidence="3">
    <location>
        <begin position="358"/>
        <end position="678"/>
    </location>
</feature>
<dbReference type="SUPFAM" id="SSF48208">
    <property type="entry name" value="Six-hairpin glycosidases"/>
    <property type="match status" value="1"/>
</dbReference>
<feature type="signal peptide" evidence="1">
    <location>
        <begin position="1"/>
        <end position="20"/>
    </location>
</feature>
<dbReference type="Pfam" id="PF08531">
    <property type="entry name" value="Bac_rhamnosid_N"/>
    <property type="match status" value="1"/>
</dbReference>
<dbReference type="EMBL" id="FPIZ01000001">
    <property type="protein sequence ID" value="SFW17166.1"/>
    <property type="molecule type" value="Genomic_DNA"/>
</dbReference>
<proteinExistence type="predicted"/>
<name>A0A1K1M5C9_9BACT</name>
<dbReference type="InterPro" id="IPR013737">
    <property type="entry name" value="Bac_rhamnosid_N"/>
</dbReference>
<dbReference type="Gene3D" id="2.60.120.260">
    <property type="entry name" value="Galactose-binding domain-like"/>
    <property type="match status" value="2"/>
</dbReference>
<protein>
    <submittedName>
        <fullName evidence="6">Alpha-L-rhamnosidase C-terminal domain-containing protein</fullName>
    </submittedName>
    <submittedName>
        <fullName evidence="5">Alpha-L-rhamnosidase N-terminal domain-containing protein</fullName>
    </submittedName>
</protein>
<dbReference type="InterPro" id="IPR035398">
    <property type="entry name" value="Bac_rhamnosid_C"/>
</dbReference>
<dbReference type="Gene3D" id="1.50.10.10">
    <property type="match status" value="1"/>
</dbReference>
<dbReference type="InterPro" id="IPR035396">
    <property type="entry name" value="Bac_rhamnosid6H"/>
</dbReference>
<evidence type="ECO:0000259" key="4">
    <source>
        <dbReference type="Pfam" id="PF17390"/>
    </source>
</evidence>
<dbReference type="EMBL" id="CP140154">
    <property type="protein sequence ID" value="WQG89686.1"/>
    <property type="molecule type" value="Genomic_DNA"/>
</dbReference>
<organism evidence="5 7">
    <name type="scientific">Chitinophaga sancti</name>
    <dbReference type="NCBI Taxonomy" id="1004"/>
    <lineage>
        <taxon>Bacteria</taxon>
        <taxon>Pseudomonadati</taxon>
        <taxon>Bacteroidota</taxon>
        <taxon>Chitinophagia</taxon>
        <taxon>Chitinophagales</taxon>
        <taxon>Chitinophagaceae</taxon>
        <taxon>Chitinophaga</taxon>
    </lineage>
</organism>
<dbReference type="SUPFAM" id="SSF49785">
    <property type="entry name" value="Galactose-binding domain-like"/>
    <property type="match status" value="1"/>
</dbReference>
<dbReference type="InterPro" id="IPR008928">
    <property type="entry name" value="6-hairpin_glycosidase_sf"/>
</dbReference>
<feature type="domain" description="Bacterial alpha-L-rhamnosidase N-terminal" evidence="2">
    <location>
        <begin position="62"/>
        <end position="196"/>
    </location>
</feature>
<evidence type="ECO:0000259" key="2">
    <source>
        <dbReference type="Pfam" id="PF08531"/>
    </source>
</evidence>
<keyword evidence="8" id="KW-1185">Reference proteome</keyword>
<evidence type="ECO:0000313" key="5">
    <source>
        <dbReference type="EMBL" id="SFW17166.1"/>
    </source>
</evidence>
<feature type="chain" id="PRO_5012385455" evidence="1">
    <location>
        <begin position="21"/>
        <end position="766"/>
    </location>
</feature>
<evidence type="ECO:0000259" key="3">
    <source>
        <dbReference type="Pfam" id="PF17389"/>
    </source>
</evidence>
<gene>
    <name evidence="5" type="ORF">SAMN05661012_00383</name>
    <name evidence="6" type="ORF">SR876_32655</name>
</gene>
<dbReference type="Gene3D" id="2.60.420.10">
    <property type="entry name" value="Maltose phosphorylase, domain 3"/>
    <property type="match status" value="1"/>
</dbReference>
<dbReference type="Proteomes" id="UP001326715">
    <property type="component" value="Chromosome"/>
</dbReference>
<evidence type="ECO:0000313" key="6">
    <source>
        <dbReference type="EMBL" id="WQG89686.1"/>
    </source>
</evidence>
<dbReference type="PANTHER" id="PTHR34987">
    <property type="entry name" value="C, PUTATIVE (AFU_ORTHOLOGUE AFUA_3G02880)-RELATED"/>
    <property type="match status" value="1"/>
</dbReference>
<dbReference type="Proteomes" id="UP000183788">
    <property type="component" value="Unassembled WGS sequence"/>
</dbReference>
<dbReference type="Pfam" id="PF17390">
    <property type="entry name" value="Bac_rhamnosid_C"/>
    <property type="match status" value="1"/>
</dbReference>
<keyword evidence="1" id="KW-0732">Signal</keyword>
<sequence length="766" mass="86258">MKLLYTLFSFTVLCSNLCFSQDNRPWNAQWIGLKAPFDNGKSYGVYYFRKAIDLPEKPGSFIIHASADNRYKLYINGQLVNIGPAKGDFYNWNYETIDLAPYLVKGRNSVAAIVWNEAEFRPEWQMTLRTAFIIQGHTPAEDILNTNDSWKCVQDKAFSPLWGFFAATNGEIVDMNKTISNWQAKDFDDSAWPPAGSLFQGNLKGAGDGFGYMLVPSTIPARELTYQPITVIRKGSSLPATIPANTTATILLDQTYETNAFPTIHFSGGKDAGLSLSYAEALYDHQEPYGSHKSNRNDVEGKDFFGVKDSLTSNGLQDQTFTPFNFRTFRYIKLAVHTKDAPLVIDSLYGTFTGYPFKQTAIFKSADTTIPKILDIGWRTARLNAFETYMDCPFYEQLQYIGDTRIQAMVSYYYSGDDRLARHALDLMDQSRLPEGVTLSRYPTHTTQVISTFSLWYIGMLHDYYMYRHDNDFIKNKLPGMRGILAFFAKYQLPDGSLANTPYWNFVDWASGKDWNGGAPPKGSDGSSAIVDLQLLWAYQWAAQMDPSPLYTQKIAQLTNTIKLKYWDAGKGLFADTKEKDHFSQHANSLAILTGLVSKAAMPALGKKLLADNTLTQCSIYFKYYLHQALVQAGLGDDYYNWLGIWKENIAMGLTTWAEYSDVGYSRSDCHAWGSSPNIEFFRTVLGIDSDAPGFSKIKIEPHLGSLKNVSGEMPHPFGKISVNYEFKGGQWNMELQLPANSSGNFIWKGKAYPIKAGNNKIRLQA</sequence>
<dbReference type="RefSeq" id="WP_072356910.1">
    <property type="nucleotide sequence ID" value="NZ_CP139972.1"/>
</dbReference>
<dbReference type="Pfam" id="PF17389">
    <property type="entry name" value="Bac_rhamnosid6H"/>
    <property type="match status" value="1"/>
</dbReference>
<dbReference type="AlphaFoldDB" id="A0A1K1M5C9"/>
<dbReference type="InterPro" id="IPR012341">
    <property type="entry name" value="6hp_glycosidase-like_sf"/>
</dbReference>
<dbReference type="PANTHER" id="PTHR34987:SF2">
    <property type="entry name" value="B, PUTATIVE (AFU_ORTHOLOGUE AFUA_7G05040)-RELATED"/>
    <property type="match status" value="1"/>
</dbReference>
<dbReference type="GO" id="GO:0005975">
    <property type="term" value="P:carbohydrate metabolic process"/>
    <property type="evidence" value="ECO:0007669"/>
    <property type="project" value="InterPro"/>
</dbReference>
<feature type="domain" description="Alpha-L-rhamnosidase C-terminal" evidence="4">
    <location>
        <begin position="687"/>
        <end position="746"/>
    </location>
</feature>
<dbReference type="STRING" id="1004.SAMN05661012_00383"/>
<accession>A0A1K1M5C9</accession>
<evidence type="ECO:0000313" key="8">
    <source>
        <dbReference type="Proteomes" id="UP001326715"/>
    </source>
</evidence>
<evidence type="ECO:0000256" key="1">
    <source>
        <dbReference type="SAM" id="SignalP"/>
    </source>
</evidence>